<dbReference type="InterPro" id="IPR020846">
    <property type="entry name" value="MFS_dom"/>
</dbReference>
<dbReference type="CDD" id="cd06179">
    <property type="entry name" value="MFS_TRI12_like"/>
    <property type="match status" value="1"/>
</dbReference>
<feature type="transmembrane region" description="Helical" evidence="7">
    <location>
        <begin position="408"/>
        <end position="434"/>
    </location>
</feature>
<dbReference type="PROSITE" id="PS50850">
    <property type="entry name" value="MFS"/>
    <property type="match status" value="1"/>
</dbReference>
<reference evidence="9" key="1">
    <citation type="journal article" date="2020" name="Stud. Mycol.">
        <title>101 Dothideomycetes genomes: a test case for predicting lifestyles and emergence of pathogens.</title>
        <authorList>
            <person name="Haridas S."/>
            <person name="Albert R."/>
            <person name="Binder M."/>
            <person name="Bloem J."/>
            <person name="Labutti K."/>
            <person name="Salamov A."/>
            <person name="Andreopoulos B."/>
            <person name="Baker S."/>
            <person name="Barry K."/>
            <person name="Bills G."/>
            <person name="Bluhm B."/>
            <person name="Cannon C."/>
            <person name="Castanera R."/>
            <person name="Culley D."/>
            <person name="Daum C."/>
            <person name="Ezra D."/>
            <person name="Gonzalez J."/>
            <person name="Henrissat B."/>
            <person name="Kuo A."/>
            <person name="Liang C."/>
            <person name="Lipzen A."/>
            <person name="Lutzoni F."/>
            <person name="Magnuson J."/>
            <person name="Mondo S."/>
            <person name="Nolan M."/>
            <person name="Ohm R."/>
            <person name="Pangilinan J."/>
            <person name="Park H.-J."/>
            <person name="Ramirez L."/>
            <person name="Alfaro M."/>
            <person name="Sun H."/>
            <person name="Tritt A."/>
            <person name="Yoshinaga Y."/>
            <person name="Zwiers L.-H."/>
            <person name="Turgeon B."/>
            <person name="Goodwin S."/>
            <person name="Spatafora J."/>
            <person name="Crous P."/>
            <person name="Grigoriev I."/>
        </authorList>
    </citation>
    <scope>NUCLEOTIDE SEQUENCE</scope>
    <source>
        <strain evidence="9">CBS 125425</strain>
    </source>
</reference>
<keyword evidence="4 7" id="KW-1133">Transmembrane helix</keyword>
<feature type="transmembrane region" description="Helical" evidence="7">
    <location>
        <begin position="352"/>
        <end position="371"/>
    </location>
</feature>
<feature type="transmembrane region" description="Helical" evidence="7">
    <location>
        <begin position="47"/>
        <end position="67"/>
    </location>
</feature>
<proteinExistence type="predicted"/>
<keyword evidence="5 7" id="KW-0472">Membrane</keyword>
<dbReference type="InterPro" id="IPR010573">
    <property type="entry name" value="MFS_Str1/Tri12-like"/>
</dbReference>
<dbReference type="SUPFAM" id="SSF103473">
    <property type="entry name" value="MFS general substrate transporter"/>
    <property type="match status" value="1"/>
</dbReference>
<dbReference type="PANTHER" id="PTHR23501">
    <property type="entry name" value="MAJOR FACILITATOR SUPERFAMILY"/>
    <property type="match status" value="1"/>
</dbReference>
<feature type="compositionally biased region" description="Basic and acidic residues" evidence="6">
    <location>
        <begin position="22"/>
        <end position="31"/>
    </location>
</feature>
<keyword evidence="3 7" id="KW-0812">Transmembrane</keyword>
<evidence type="ECO:0000313" key="9">
    <source>
        <dbReference type="EMBL" id="KAF2737757.1"/>
    </source>
</evidence>
<feature type="transmembrane region" description="Helical" evidence="7">
    <location>
        <begin position="536"/>
        <end position="555"/>
    </location>
</feature>
<feature type="transmembrane region" description="Helical" evidence="7">
    <location>
        <begin position="117"/>
        <end position="135"/>
    </location>
</feature>
<feature type="region of interest" description="Disordered" evidence="6">
    <location>
        <begin position="1"/>
        <end position="31"/>
    </location>
</feature>
<protein>
    <submittedName>
        <fullName evidence="9">Siderophore iron transporter</fullName>
    </submittedName>
</protein>
<evidence type="ECO:0000313" key="10">
    <source>
        <dbReference type="Proteomes" id="UP000799444"/>
    </source>
</evidence>
<feature type="transmembrane region" description="Helical" evidence="7">
    <location>
        <begin position="446"/>
        <end position="467"/>
    </location>
</feature>
<evidence type="ECO:0000256" key="4">
    <source>
        <dbReference type="ARBA" id="ARBA00022989"/>
    </source>
</evidence>
<evidence type="ECO:0000256" key="5">
    <source>
        <dbReference type="ARBA" id="ARBA00023136"/>
    </source>
</evidence>
<keyword evidence="2" id="KW-0813">Transport</keyword>
<dbReference type="AlphaFoldDB" id="A0A9P4V2T1"/>
<evidence type="ECO:0000259" key="8">
    <source>
        <dbReference type="PROSITE" id="PS50850"/>
    </source>
</evidence>
<feature type="compositionally biased region" description="Basic and acidic residues" evidence="6">
    <location>
        <begin position="1"/>
        <end position="14"/>
    </location>
</feature>
<dbReference type="GO" id="GO:0005886">
    <property type="term" value="C:plasma membrane"/>
    <property type="evidence" value="ECO:0007669"/>
    <property type="project" value="TreeGrafter"/>
</dbReference>
<dbReference type="InterPro" id="IPR053791">
    <property type="entry name" value="MFS_Tri12-like"/>
</dbReference>
<evidence type="ECO:0000256" key="2">
    <source>
        <dbReference type="ARBA" id="ARBA00022448"/>
    </source>
</evidence>
<feature type="transmembrane region" description="Helical" evidence="7">
    <location>
        <begin position="173"/>
        <end position="196"/>
    </location>
</feature>
<keyword evidence="10" id="KW-1185">Reference proteome</keyword>
<evidence type="ECO:0000256" key="1">
    <source>
        <dbReference type="ARBA" id="ARBA00004141"/>
    </source>
</evidence>
<dbReference type="Proteomes" id="UP000799444">
    <property type="component" value="Unassembled WGS sequence"/>
</dbReference>
<evidence type="ECO:0000256" key="6">
    <source>
        <dbReference type="SAM" id="MobiDB-lite"/>
    </source>
</evidence>
<evidence type="ECO:0000256" key="7">
    <source>
        <dbReference type="SAM" id="Phobius"/>
    </source>
</evidence>
<evidence type="ECO:0000256" key="3">
    <source>
        <dbReference type="ARBA" id="ARBA00022692"/>
    </source>
</evidence>
<dbReference type="PANTHER" id="PTHR23501:SF109">
    <property type="entry name" value="MAJOR FACILITATOR SUPERFAMILY (MFS) PROFILE DOMAIN-CONTAINING PROTEIN-RELATED"/>
    <property type="match status" value="1"/>
</dbReference>
<name>A0A9P4V2T1_9PLEO</name>
<feature type="transmembrane region" description="Helical" evidence="7">
    <location>
        <begin position="208"/>
        <end position="226"/>
    </location>
</feature>
<feature type="domain" description="Major facilitator superfamily (MFS) profile" evidence="8">
    <location>
        <begin position="50"/>
        <end position="518"/>
    </location>
</feature>
<accession>A0A9P4V2T1</accession>
<dbReference type="Pfam" id="PF06609">
    <property type="entry name" value="TRI12"/>
    <property type="match status" value="1"/>
</dbReference>
<feature type="transmembrane region" description="Helical" evidence="7">
    <location>
        <begin position="87"/>
        <end position="105"/>
    </location>
</feature>
<comment type="caution">
    <text evidence="9">The sequence shown here is derived from an EMBL/GenBank/DDBJ whole genome shotgun (WGS) entry which is preliminary data.</text>
</comment>
<dbReference type="InterPro" id="IPR036259">
    <property type="entry name" value="MFS_trans_sf"/>
</dbReference>
<dbReference type="GO" id="GO:0022857">
    <property type="term" value="F:transmembrane transporter activity"/>
    <property type="evidence" value="ECO:0007669"/>
    <property type="project" value="InterPro"/>
</dbReference>
<dbReference type="Gene3D" id="1.20.1250.20">
    <property type="entry name" value="MFS general substrate transporter like domains"/>
    <property type="match status" value="1"/>
</dbReference>
<feature type="transmembrane region" description="Helical" evidence="7">
    <location>
        <begin position="312"/>
        <end position="332"/>
    </location>
</feature>
<gene>
    <name evidence="9" type="ORF">EJ04DRAFT_460426</name>
</gene>
<organism evidence="9 10">
    <name type="scientific">Polyplosphaeria fusca</name>
    <dbReference type="NCBI Taxonomy" id="682080"/>
    <lineage>
        <taxon>Eukaryota</taxon>
        <taxon>Fungi</taxon>
        <taxon>Dikarya</taxon>
        <taxon>Ascomycota</taxon>
        <taxon>Pezizomycotina</taxon>
        <taxon>Dothideomycetes</taxon>
        <taxon>Pleosporomycetidae</taxon>
        <taxon>Pleosporales</taxon>
        <taxon>Tetraplosphaeriaceae</taxon>
        <taxon>Polyplosphaeria</taxon>
    </lineage>
</organism>
<feature type="transmembrane region" description="Helical" evidence="7">
    <location>
        <begin position="280"/>
        <end position="300"/>
    </location>
</feature>
<dbReference type="EMBL" id="ML996113">
    <property type="protein sequence ID" value="KAF2737757.1"/>
    <property type="molecule type" value="Genomic_DNA"/>
</dbReference>
<comment type="subcellular location">
    <subcellularLocation>
        <location evidence="1">Membrane</location>
        <topology evidence="1">Multi-pass membrane protein</topology>
    </subcellularLocation>
</comment>
<dbReference type="OrthoDB" id="4161376at2759"/>
<sequence length="583" mass="62934">MSDSMREKEAHDLQIENVSDQTSHDEVAEAAKGGDLEDMPRGYYRSWGFLGTLAAVSLMGNGLYAGYVLPANVISIINADLGPDPNFVLIPIVKTLCGGFALLLVGRLGDIFGRRWFMIAGCVLGTLGSIVAMTATNINTLLGANVFIGLAGAVQTSFSFVMMELVANKHRAYLTGFLFLMTLPIATFGGLIARSFAQYTAYSWRWNYVLNLLINALAGILFYFCYHPPRHNQLHGGRSMKQDLRDLDWIGIVLYSAGLTSFVLGLAWGGGLHPWTSYHVLVPLILGPFIIAAFVLYEIYVPLRYPLIPMHLFLNGRFMALVGVASVASMFYYSLTVIWPQMITALWETEQIMIGLMSGVLGGAVAFGQVVGGGTIRLGWGHWQLRVSAVAMCGFIGAMAATDASTRTLAICMVFFGAMAVGIVETVGIVAVPFTVSPGDLGLSSGLLGSCRTTLGTVATAIFSSILTTQKRKEVSPRLLRLAEEDDLPQSSITALITAGLQGASAAIAKIPGISSDRVTDYVVAVRDGNVKSYHMVFYSALAFGGIAVICAFCCKEFNSHFNNTVDRRLQNVEKKAEDSKEV</sequence>
<feature type="transmembrane region" description="Helical" evidence="7">
    <location>
        <begin position="247"/>
        <end position="268"/>
    </location>
</feature>
<feature type="transmembrane region" description="Helical" evidence="7">
    <location>
        <begin position="141"/>
        <end position="161"/>
    </location>
</feature>